<dbReference type="Gene3D" id="3.20.20.80">
    <property type="entry name" value="Glycosidases"/>
    <property type="match status" value="1"/>
</dbReference>
<evidence type="ECO:0000313" key="3">
    <source>
        <dbReference type="Proteomes" id="UP000240357"/>
    </source>
</evidence>
<reference evidence="2 3" key="1">
    <citation type="submission" date="2018-03" db="EMBL/GenBank/DDBJ databases">
        <title>Adhaeribacter sp. HMF7605 Genome sequencing and assembly.</title>
        <authorList>
            <person name="Kang H."/>
            <person name="Kang J."/>
            <person name="Cha I."/>
            <person name="Kim H."/>
            <person name="Joh K."/>
        </authorList>
    </citation>
    <scope>NUCLEOTIDE SEQUENCE [LARGE SCALE GENOMIC DNA]</scope>
    <source>
        <strain evidence="2 3">HMF7605</strain>
    </source>
</reference>
<evidence type="ECO:0000259" key="1">
    <source>
        <dbReference type="Pfam" id="PF02836"/>
    </source>
</evidence>
<evidence type="ECO:0000313" key="2">
    <source>
        <dbReference type="EMBL" id="PSR56670.1"/>
    </source>
</evidence>
<dbReference type="InterPro" id="IPR006103">
    <property type="entry name" value="Glyco_hydro_2_cat"/>
</dbReference>
<dbReference type="InterPro" id="IPR023232">
    <property type="entry name" value="Glyco_hydro_2_AS"/>
</dbReference>
<dbReference type="AlphaFoldDB" id="A0A2T2YME9"/>
<dbReference type="GO" id="GO:0004553">
    <property type="term" value="F:hydrolase activity, hydrolyzing O-glycosyl compounds"/>
    <property type="evidence" value="ECO:0007669"/>
    <property type="project" value="InterPro"/>
</dbReference>
<proteinExistence type="predicted"/>
<dbReference type="GO" id="GO:0005975">
    <property type="term" value="P:carbohydrate metabolic process"/>
    <property type="evidence" value="ECO:0007669"/>
    <property type="project" value="InterPro"/>
</dbReference>
<dbReference type="Proteomes" id="UP000240357">
    <property type="component" value="Unassembled WGS sequence"/>
</dbReference>
<keyword evidence="3" id="KW-1185">Reference proteome</keyword>
<organism evidence="2 3">
    <name type="scientific">Adhaeribacter arboris</name>
    <dbReference type="NCBI Taxonomy" id="2072846"/>
    <lineage>
        <taxon>Bacteria</taxon>
        <taxon>Pseudomonadati</taxon>
        <taxon>Bacteroidota</taxon>
        <taxon>Cytophagia</taxon>
        <taxon>Cytophagales</taxon>
        <taxon>Hymenobacteraceae</taxon>
        <taxon>Adhaeribacter</taxon>
    </lineage>
</organism>
<comment type="caution">
    <text evidence="2">The sequence shown here is derived from an EMBL/GenBank/DDBJ whole genome shotgun (WGS) entry which is preliminary data.</text>
</comment>
<accession>A0A2T2YME9</accession>
<feature type="domain" description="Glycoside hydrolase family 2 catalytic" evidence="1">
    <location>
        <begin position="68"/>
        <end position="307"/>
    </location>
</feature>
<dbReference type="InterPro" id="IPR017853">
    <property type="entry name" value="GH"/>
</dbReference>
<dbReference type="SUPFAM" id="SSF51445">
    <property type="entry name" value="(Trans)glycosidases"/>
    <property type="match status" value="1"/>
</dbReference>
<protein>
    <recommendedName>
        <fullName evidence="1">Glycoside hydrolase family 2 catalytic domain-containing protein</fullName>
    </recommendedName>
</protein>
<name>A0A2T2YME9_9BACT</name>
<sequence length="460" mass="53186">MQLKNILLLLLSCLTLLALVLVVSSSRKPRLRKHLNFHYVEVRQENAHYQLYRNGIPYFIKGACVYKDFPLLKESGGNSIRLYNVNPDSALMILDRAQKEGLTVTVGLNITPAGTLDYSDEKAVAAQLKRIRQDVLKLKNHPALLMWGIGNELSFKLEFKHITEHYRLWTAVNDIAKMIHELDPDHPTTTMISSDAKPLVLISLLCDEIDILSINIFDKMSEVLKFTIDWAWRGPYMASEYGPPGYWTADHTDWYAKVELTSYAKSQIIRKQYQELFANKSECLGSYAFLWSQKQEYTTTWFSLFTQTGQPTEMIDALQYNWMNEWPVNRAPSIASLIINRQKNSKNTYLQGTLKKFKAIITAKDFENDKLQLNWEVQKDNVEIYFDPTLAQNKPEIIVKGRLNYKTLQENRLKTSSTTWQNYQLEVPSPSHEGPYRLFIYLTDEHNKVATGNAAFYVTN</sequence>
<gene>
    <name evidence="2" type="ORF">AHMF7605_25825</name>
</gene>
<dbReference type="PROSITE" id="PS00608">
    <property type="entry name" value="GLYCOSYL_HYDROL_F2_2"/>
    <property type="match status" value="1"/>
</dbReference>
<dbReference type="EMBL" id="PYFT01000001">
    <property type="protein sequence ID" value="PSR56670.1"/>
    <property type="molecule type" value="Genomic_DNA"/>
</dbReference>
<dbReference type="Pfam" id="PF02836">
    <property type="entry name" value="Glyco_hydro_2_C"/>
    <property type="match status" value="1"/>
</dbReference>